<dbReference type="Proteomes" id="UP001628156">
    <property type="component" value="Unassembled WGS sequence"/>
</dbReference>
<proteinExistence type="predicted"/>
<organism evidence="1 2">
    <name type="scientific">Entamoeba nuttalli</name>
    <dbReference type="NCBI Taxonomy" id="412467"/>
    <lineage>
        <taxon>Eukaryota</taxon>
        <taxon>Amoebozoa</taxon>
        <taxon>Evosea</taxon>
        <taxon>Archamoebae</taxon>
        <taxon>Mastigamoebida</taxon>
        <taxon>Entamoebidae</taxon>
        <taxon>Entamoeba</taxon>
    </lineage>
</organism>
<accession>A0ABQ0DLA1</accession>
<reference evidence="1 2" key="1">
    <citation type="journal article" date="2019" name="PLoS Negl. Trop. Dis.">
        <title>Whole genome sequencing of Entamoeba nuttalli reveals mammalian host-related molecular signatures and a novel octapeptide-repeat surface protein.</title>
        <authorList>
            <person name="Tanaka M."/>
            <person name="Makiuchi T."/>
            <person name="Komiyama T."/>
            <person name="Shiina T."/>
            <person name="Osaki K."/>
            <person name="Tachibana H."/>
        </authorList>
    </citation>
    <scope>NUCLEOTIDE SEQUENCE [LARGE SCALE GENOMIC DNA]</scope>
    <source>
        <strain evidence="1 2">P19-061405</strain>
    </source>
</reference>
<dbReference type="EMBL" id="BAAFRS010000157">
    <property type="protein sequence ID" value="GAB1223639.1"/>
    <property type="molecule type" value="Genomic_DNA"/>
</dbReference>
<protein>
    <submittedName>
        <fullName evidence="1">Uncharacterized protein</fullName>
    </submittedName>
</protein>
<name>A0ABQ0DLA1_9EUKA</name>
<keyword evidence="2" id="KW-1185">Reference proteome</keyword>
<evidence type="ECO:0000313" key="2">
    <source>
        <dbReference type="Proteomes" id="UP001628156"/>
    </source>
</evidence>
<gene>
    <name evidence="1" type="ORF">ENUP19_0157G0008</name>
</gene>
<evidence type="ECO:0000313" key="1">
    <source>
        <dbReference type="EMBL" id="GAB1223639.1"/>
    </source>
</evidence>
<comment type="caution">
    <text evidence="1">The sequence shown here is derived from an EMBL/GenBank/DDBJ whole genome shotgun (WGS) entry which is preliminary data.</text>
</comment>
<sequence length="64" mass="7045">MSGCIIQFPIEPVSPTIRIFEGFITLTFHSVFCIFFFVESSSGSDGKLTILNVSAGSLVMRMTH</sequence>